<dbReference type="OrthoDB" id="17066at2759"/>
<sequence>MSKRLASFGGPSAPSSSPTSGQSPNSKPAKTSGKNNPKLKDATPSSPGPTSPRRENKVTSHSIGSVRAARTASIALKEPRARSESGTQSLVRITLKRAASELDEWESIISRRALKCAKLLVDLTTELENALGMVPPDAQPRSRILGPRLKELDKARAELKGHLADLSVIFSSLTTRVSKLESTLAEFIETNGLDIAERTALWDDKTWALAKFVSHGAGVLRPLNRSRHTIDLLARQITAYSLSTGLDSTLSVGDSYSSGSTLVSEEEGWVPASMPVVDEAGKIPTFDEARNALASWSSEAFLIGEFIREWTELCAIEIVGWEAEVESDEDEND</sequence>
<feature type="region of interest" description="Disordered" evidence="1">
    <location>
        <begin position="1"/>
        <end position="87"/>
    </location>
</feature>
<dbReference type="Proteomes" id="UP000383932">
    <property type="component" value="Unassembled WGS sequence"/>
</dbReference>
<dbReference type="AlphaFoldDB" id="A0A5N5QIC4"/>
<feature type="compositionally biased region" description="Low complexity" evidence="1">
    <location>
        <begin position="7"/>
        <end position="26"/>
    </location>
</feature>
<comment type="caution">
    <text evidence="2">The sequence shown here is derived from an EMBL/GenBank/DDBJ whole genome shotgun (WGS) entry which is preliminary data.</text>
</comment>
<dbReference type="EMBL" id="SSOP01000102">
    <property type="protein sequence ID" value="KAB5591492.1"/>
    <property type="molecule type" value="Genomic_DNA"/>
</dbReference>
<organism evidence="2 3">
    <name type="scientific">Ceratobasidium theobromae</name>
    <dbReference type="NCBI Taxonomy" id="1582974"/>
    <lineage>
        <taxon>Eukaryota</taxon>
        <taxon>Fungi</taxon>
        <taxon>Dikarya</taxon>
        <taxon>Basidiomycota</taxon>
        <taxon>Agaricomycotina</taxon>
        <taxon>Agaricomycetes</taxon>
        <taxon>Cantharellales</taxon>
        <taxon>Ceratobasidiaceae</taxon>
        <taxon>Ceratobasidium</taxon>
    </lineage>
</organism>
<protein>
    <submittedName>
        <fullName evidence="2">Uncharacterized protein</fullName>
    </submittedName>
</protein>
<gene>
    <name evidence="2" type="ORF">CTheo_5049</name>
</gene>
<evidence type="ECO:0000313" key="3">
    <source>
        <dbReference type="Proteomes" id="UP000383932"/>
    </source>
</evidence>
<reference evidence="2 3" key="1">
    <citation type="journal article" date="2019" name="Fungal Biol. Biotechnol.">
        <title>Draft genome sequence of fastidious pathogen Ceratobasidium theobromae, which causes vascular-streak dieback in Theobroma cacao.</title>
        <authorList>
            <person name="Ali S.S."/>
            <person name="Asman A."/>
            <person name="Shao J."/>
            <person name="Firmansyah A.P."/>
            <person name="Susilo A.W."/>
            <person name="Rosmana A."/>
            <person name="McMahon P."/>
            <person name="Junaid M."/>
            <person name="Guest D."/>
            <person name="Kheng T.Y."/>
            <person name="Meinhardt L.W."/>
            <person name="Bailey B.A."/>
        </authorList>
    </citation>
    <scope>NUCLEOTIDE SEQUENCE [LARGE SCALE GENOMIC DNA]</scope>
    <source>
        <strain evidence="2 3">CT2</strain>
    </source>
</reference>
<keyword evidence="3" id="KW-1185">Reference proteome</keyword>
<evidence type="ECO:0000256" key="1">
    <source>
        <dbReference type="SAM" id="MobiDB-lite"/>
    </source>
</evidence>
<proteinExistence type="predicted"/>
<name>A0A5N5QIC4_9AGAM</name>
<evidence type="ECO:0000313" key="2">
    <source>
        <dbReference type="EMBL" id="KAB5591492.1"/>
    </source>
</evidence>
<accession>A0A5N5QIC4</accession>